<accession>A0ABR1SQY7</accession>
<keyword evidence="3" id="KW-1185">Reference proteome</keyword>
<evidence type="ECO:0000313" key="2">
    <source>
        <dbReference type="EMBL" id="KAK8036733.1"/>
    </source>
</evidence>
<comment type="caution">
    <text evidence="2">The sequence shown here is derived from an EMBL/GenBank/DDBJ whole genome shotgun (WGS) entry which is preliminary data.</text>
</comment>
<sequence>MPPVRNRAARLSPWPTTPRRSTRSPTPVPLIDEGPTIVVRADCGNVPTPNPTEPPRKIPIEDRPAEQKAKACHLLQEALRLVQEARESYSGFDYTAATQNLEALATDKTPTQDPQNPNRTPDCCNALQELVSLRKEVHELKELLTLTTKPIDSTPKGHTYSEALGKGQATTVKDPVTPRPQRASAPGQQKADDRKEHTLVLLKDKDQELPQFDPVQIRDRINAKLQCNAIKGVHASPKGNVVLTSLSLTASQLLQEQQRWQDVFQGWSITAAEKPETWPKLVAHFARLQINQPVSINQSINQPTPSDQSINHVPGNNSINQSKGAGLVGLIDSG</sequence>
<evidence type="ECO:0000256" key="1">
    <source>
        <dbReference type="SAM" id="MobiDB-lite"/>
    </source>
</evidence>
<reference evidence="2 3" key="1">
    <citation type="submission" date="2023-01" db="EMBL/GenBank/DDBJ databases">
        <title>Analysis of 21 Apiospora genomes using comparative genomics revels a genus with tremendous synthesis potential of carbohydrate active enzymes and secondary metabolites.</title>
        <authorList>
            <person name="Sorensen T."/>
        </authorList>
    </citation>
    <scope>NUCLEOTIDE SEQUENCE [LARGE SCALE GENOMIC DNA]</scope>
    <source>
        <strain evidence="2 3">CBS 135458</strain>
    </source>
</reference>
<feature type="region of interest" description="Disordered" evidence="1">
    <location>
        <begin position="151"/>
        <end position="194"/>
    </location>
</feature>
<gene>
    <name evidence="2" type="ORF">PG994_015230</name>
</gene>
<feature type="region of interest" description="Disordered" evidence="1">
    <location>
        <begin position="1"/>
        <end position="35"/>
    </location>
</feature>
<dbReference type="EMBL" id="JAQQWL010000018">
    <property type="protein sequence ID" value="KAK8036733.1"/>
    <property type="molecule type" value="Genomic_DNA"/>
</dbReference>
<dbReference type="RefSeq" id="XP_066707551.1">
    <property type="nucleotide sequence ID" value="XM_066866637.1"/>
</dbReference>
<feature type="region of interest" description="Disordered" evidence="1">
    <location>
        <begin position="297"/>
        <end position="321"/>
    </location>
</feature>
<organism evidence="2 3">
    <name type="scientific">Apiospora phragmitis</name>
    <dbReference type="NCBI Taxonomy" id="2905665"/>
    <lineage>
        <taxon>Eukaryota</taxon>
        <taxon>Fungi</taxon>
        <taxon>Dikarya</taxon>
        <taxon>Ascomycota</taxon>
        <taxon>Pezizomycotina</taxon>
        <taxon>Sordariomycetes</taxon>
        <taxon>Xylariomycetidae</taxon>
        <taxon>Amphisphaeriales</taxon>
        <taxon>Apiosporaceae</taxon>
        <taxon>Apiospora</taxon>
    </lineage>
</organism>
<evidence type="ECO:0000313" key="3">
    <source>
        <dbReference type="Proteomes" id="UP001480595"/>
    </source>
</evidence>
<dbReference type="Proteomes" id="UP001480595">
    <property type="component" value="Unassembled WGS sequence"/>
</dbReference>
<name>A0ABR1SQY7_9PEZI</name>
<protein>
    <submittedName>
        <fullName evidence="2">Uncharacterized protein</fullName>
    </submittedName>
</protein>
<dbReference type="GeneID" id="92099702"/>
<proteinExistence type="predicted"/>
<feature type="compositionally biased region" description="Low complexity" evidence="1">
    <location>
        <begin position="12"/>
        <end position="25"/>
    </location>
</feature>